<accession>A0A7Y0ESJ1</accession>
<evidence type="ECO:0000256" key="1">
    <source>
        <dbReference type="SAM" id="Phobius"/>
    </source>
</evidence>
<keyword evidence="1" id="KW-0812">Transmembrane</keyword>
<feature type="transmembrane region" description="Helical" evidence="1">
    <location>
        <begin position="14"/>
        <end position="33"/>
    </location>
</feature>
<evidence type="ECO:0000313" key="2">
    <source>
        <dbReference type="EMBL" id="NMM95632.1"/>
    </source>
</evidence>
<proteinExistence type="predicted"/>
<protein>
    <submittedName>
        <fullName evidence="2">Uncharacterized protein</fullName>
    </submittedName>
</protein>
<dbReference type="Proteomes" id="UP000529710">
    <property type="component" value="Unassembled WGS sequence"/>
</dbReference>
<keyword evidence="1" id="KW-1133">Transmembrane helix</keyword>
<organism evidence="2 3">
    <name type="scientific">Bifidobacterium erythrocebi</name>
    <dbReference type="NCBI Taxonomy" id="2675325"/>
    <lineage>
        <taxon>Bacteria</taxon>
        <taxon>Bacillati</taxon>
        <taxon>Actinomycetota</taxon>
        <taxon>Actinomycetes</taxon>
        <taxon>Bifidobacteriales</taxon>
        <taxon>Bifidobacteriaceae</taxon>
        <taxon>Bifidobacterium</taxon>
    </lineage>
</organism>
<evidence type="ECO:0000313" key="3">
    <source>
        <dbReference type="Proteomes" id="UP000529710"/>
    </source>
</evidence>
<reference evidence="2 3" key="1">
    <citation type="submission" date="2020-02" db="EMBL/GenBank/DDBJ databases">
        <title>Characterization of phylogenetic diversity of novel bifidobacterial species isolated in Czech ZOOs.</title>
        <authorList>
            <person name="Lugli G.A."/>
            <person name="Vera N.B."/>
            <person name="Ventura M."/>
        </authorList>
    </citation>
    <scope>NUCLEOTIDE SEQUENCE [LARGE SCALE GENOMIC DNA]</scope>
    <source>
        <strain evidence="2 3">DSM 109960</strain>
    </source>
</reference>
<keyword evidence="3" id="KW-1185">Reference proteome</keyword>
<keyword evidence="1" id="KW-0472">Membrane</keyword>
<dbReference type="RefSeq" id="WP_169078733.1">
    <property type="nucleotide sequence ID" value="NZ_JAAIIF010000006.1"/>
</dbReference>
<dbReference type="EMBL" id="JAAIIF010000006">
    <property type="protein sequence ID" value="NMM95632.1"/>
    <property type="molecule type" value="Genomic_DNA"/>
</dbReference>
<sequence>MRHITARFSIWNKLGWFGIICYCLFAMFAPSALSDTNGQIGLILAFMSIALVAFPVRKPYNAVAMIAAAMWLVASQLVPVFEFTERNPLWIALGAAMLIVSAWDENPPEEDEDDEMDDDLLRAQQLAG</sequence>
<name>A0A7Y0ESJ1_9BIFI</name>
<gene>
    <name evidence="2" type="ORF">G1C98_0368</name>
</gene>
<dbReference type="AlphaFoldDB" id="A0A7Y0ESJ1"/>
<comment type="caution">
    <text evidence="2">The sequence shown here is derived from an EMBL/GenBank/DDBJ whole genome shotgun (WGS) entry which is preliminary data.</text>
</comment>
<feature type="transmembrane region" description="Helical" evidence="1">
    <location>
        <begin position="39"/>
        <end position="56"/>
    </location>
</feature>